<evidence type="ECO:0000256" key="4">
    <source>
        <dbReference type="ARBA" id="ARBA00022840"/>
    </source>
</evidence>
<dbReference type="InterPro" id="IPR051681">
    <property type="entry name" value="Ser/Thr_Kinases-Pseudokinases"/>
</dbReference>
<comment type="caution">
    <text evidence="6">The sequence shown here is derived from an EMBL/GenBank/DDBJ whole genome shotgun (WGS) entry which is preliminary data.</text>
</comment>
<dbReference type="GO" id="GO:0005524">
    <property type="term" value="F:ATP binding"/>
    <property type="evidence" value="ECO:0007669"/>
    <property type="project" value="UniProtKB-KW"/>
</dbReference>
<dbReference type="InterPro" id="IPR000719">
    <property type="entry name" value="Prot_kinase_dom"/>
</dbReference>
<dbReference type="InterPro" id="IPR001245">
    <property type="entry name" value="Ser-Thr/Tyr_kinase_cat_dom"/>
</dbReference>
<evidence type="ECO:0000313" key="6">
    <source>
        <dbReference type="EMBL" id="OHT06727.1"/>
    </source>
</evidence>
<evidence type="ECO:0000256" key="3">
    <source>
        <dbReference type="ARBA" id="ARBA00022777"/>
    </source>
</evidence>
<keyword evidence="3" id="KW-0418">Kinase</keyword>
<dbReference type="RefSeq" id="XP_068359863.1">
    <property type="nucleotide sequence ID" value="XM_068492458.1"/>
</dbReference>
<dbReference type="EMBL" id="MLAK01000716">
    <property type="protein sequence ID" value="OHT06727.1"/>
    <property type="molecule type" value="Genomic_DNA"/>
</dbReference>
<dbReference type="Gene3D" id="1.10.510.10">
    <property type="entry name" value="Transferase(Phosphotransferase) domain 1"/>
    <property type="match status" value="1"/>
</dbReference>
<name>A0A1J4K5P9_9EUKA</name>
<keyword evidence="7" id="KW-1185">Reference proteome</keyword>
<proteinExistence type="predicted"/>
<dbReference type="GeneID" id="94827162"/>
<dbReference type="PANTHER" id="PTHR44329:SF288">
    <property type="entry name" value="MITOGEN-ACTIVATED PROTEIN KINASE KINASE KINASE 20"/>
    <property type="match status" value="1"/>
</dbReference>
<feature type="domain" description="Protein kinase" evidence="5">
    <location>
        <begin position="207"/>
        <end position="458"/>
    </location>
</feature>
<organism evidence="6 7">
    <name type="scientific">Tritrichomonas foetus</name>
    <dbReference type="NCBI Taxonomy" id="1144522"/>
    <lineage>
        <taxon>Eukaryota</taxon>
        <taxon>Metamonada</taxon>
        <taxon>Parabasalia</taxon>
        <taxon>Tritrichomonadida</taxon>
        <taxon>Tritrichomonadidae</taxon>
        <taxon>Tritrichomonas</taxon>
    </lineage>
</organism>
<dbReference type="VEuPathDB" id="TrichDB:TRFO_05385"/>
<accession>A0A1J4K5P9</accession>
<evidence type="ECO:0000259" key="5">
    <source>
        <dbReference type="PROSITE" id="PS50011"/>
    </source>
</evidence>
<dbReference type="OrthoDB" id="10523756at2759"/>
<gene>
    <name evidence="6" type="ORF">TRFO_05385</name>
</gene>
<dbReference type="Pfam" id="PF07714">
    <property type="entry name" value="PK_Tyr_Ser-Thr"/>
    <property type="match status" value="1"/>
</dbReference>
<keyword evidence="1" id="KW-0808">Transferase</keyword>
<dbReference type="Proteomes" id="UP000179807">
    <property type="component" value="Unassembled WGS sequence"/>
</dbReference>
<dbReference type="SUPFAM" id="SSF56112">
    <property type="entry name" value="Protein kinase-like (PK-like)"/>
    <property type="match status" value="1"/>
</dbReference>
<dbReference type="InterPro" id="IPR011009">
    <property type="entry name" value="Kinase-like_dom_sf"/>
</dbReference>
<evidence type="ECO:0000313" key="7">
    <source>
        <dbReference type="Proteomes" id="UP000179807"/>
    </source>
</evidence>
<evidence type="ECO:0000256" key="2">
    <source>
        <dbReference type="ARBA" id="ARBA00022741"/>
    </source>
</evidence>
<dbReference type="AlphaFoldDB" id="A0A1J4K5P9"/>
<reference evidence="6" key="1">
    <citation type="submission" date="2016-10" db="EMBL/GenBank/DDBJ databases">
        <authorList>
            <person name="Benchimol M."/>
            <person name="Almeida L.G."/>
            <person name="Vasconcelos A.T."/>
            <person name="Perreira-Neves A."/>
            <person name="Rosa I.A."/>
            <person name="Tasca T."/>
            <person name="Bogo M.R."/>
            <person name="de Souza W."/>
        </authorList>
    </citation>
    <scope>NUCLEOTIDE SEQUENCE [LARGE SCALE GENOMIC DNA]</scope>
    <source>
        <strain evidence="6">K</strain>
    </source>
</reference>
<protein>
    <recommendedName>
        <fullName evidence="5">Protein kinase domain-containing protein</fullName>
    </recommendedName>
</protein>
<evidence type="ECO:0000256" key="1">
    <source>
        <dbReference type="ARBA" id="ARBA00022679"/>
    </source>
</evidence>
<keyword evidence="2" id="KW-0547">Nucleotide-binding</keyword>
<dbReference type="GO" id="GO:0004674">
    <property type="term" value="F:protein serine/threonine kinase activity"/>
    <property type="evidence" value="ECO:0007669"/>
    <property type="project" value="TreeGrafter"/>
</dbReference>
<keyword evidence="4" id="KW-0067">ATP-binding</keyword>
<dbReference type="PROSITE" id="PS50011">
    <property type="entry name" value="PROTEIN_KINASE_DOM"/>
    <property type="match status" value="1"/>
</dbReference>
<dbReference type="PANTHER" id="PTHR44329">
    <property type="entry name" value="SERINE/THREONINE-PROTEIN KINASE TNNI3K-RELATED"/>
    <property type="match status" value="1"/>
</dbReference>
<sequence>MTNYDDKLPTNFIINQAVIHFDQVILHGSVSVICTEQLKEFCEILKFEKQKIIEFDITKSILPQAIINEHLTKIIHILYNYDHLLQLTSRFAFQFVSLSLDITEPFTELYETKSSLYEEFRQLRITFDNIDISDSAIEKDLRYVSGMYNNSSMNNEKETQRQIERISTNLYQIIFKDKNFIEPKDIPVKVDPLKYARSWELDPNDISETRQLFYEDTNLSIVKTKLKSSGTEIALVKPRKTVLEQNAKRELMLLSSLSHQNIATFCGGYIENNLLHIAYQYCKDGVLHSVLRMSKSPTPTTLTVISYVIARAMSYLHEHHIVHGNLSSSSIFLLNRESSDGKYLIEPKLWNFGFDTGSYDERRLPPEYYREGKYTKESDVYQFGLLLWEMGRKQTPFGQIKKRELKNELVNNNIRPPLDDTFNEGMKILIESCWDNDPKKRPTFNDIVRRYEFGEIYFSQSTLNKINKYFDAWRLRRWNPKITNDPDITSIMELCKDSSKEPEFVLLMNKIINSGKINPILDDLVNIGLIELMTKLLISSSKISELIDIFLFVFDQDKEKKDHRVSYFLNAELGTPSITAFIDSQENKEYAYILIDSIQDYITKEAASKILPHVIADGRFEYAKILVNKADLLSCDILSKNMNKISEALSDKNKKNYAAYLIEFYLSHTDDTSCLRYLTVKDTIKGGNVPLLRTLMKYQDFLATFTNDDAIELCKTMVSDKANSGQKDCSLLLALGLGPEFYQVVSQFKSFINAVISYQNQELASRFIARLTRFPNACEYLATKHELFEKNFTNPWYLTALSRIAGFFPRLILEFPKLKKKIIKNIKNGEQIEATLRLLGVLSKSRKFWVDDKDDSEGEIKNENLVKILFDLLSSHITTPLENMILLAIITNIAEYVSLSDYFLQILAIAESEGPLSGFAMRALASTELPLKNIRQVRRIIILVKKMLADGDQYAKSSCAKIIEIMLTINKDFRGVFLTQGFDKSLLEAATNESDPYVFISLMMAIYKLEIVVTAEILSLFDKMLMNTRGEEVAAELITLRSRMS</sequence>